<evidence type="ECO:0000256" key="10">
    <source>
        <dbReference type="HAMAP-Rule" id="MF_01151"/>
    </source>
</evidence>
<keyword evidence="4 10" id="KW-0963">Cytoplasm</keyword>
<evidence type="ECO:0000313" key="15">
    <source>
        <dbReference type="Proteomes" id="UP000237983"/>
    </source>
</evidence>
<dbReference type="InterPro" id="IPR000740">
    <property type="entry name" value="GrpE"/>
</dbReference>
<dbReference type="GO" id="GO:0006457">
    <property type="term" value="P:protein folding"/>
    <property type="evidence" value="ECO:0007669"/>
    <property type="project" value="InterPro"/>
</dbReference>
<organism evidence="14 15">
    <name type="scientific">Glaciihabitans tibetensis</name>
    <dbReference type="NCBI Taxonomy" id="1266600"/>
    <lineage>
        <taxon>Bacteria</taxon>
        <taxon>Bacillati</taxon>
        <taxon>Actinomycetota</taxon>
        <taxon>Actinomycetes</taxon>
        <taxon>Micrococcales</taxon>
        <taxon>Microbacteriaceae</taxon>
        <taxon>Glaciihabitans</taxon>
    </lineage>
</organism>
<dbReference type="Pfam" id="PF01025">
    <property type="entry name" value="GrpE"/>
    <property type="match status" value="1"/>
</dbReference>
<gene>
    <name evidence="10" type="primary">grpE</name>
    <name evidence="14" type="ORF">B0I08_105220</name>
</gene>
<evidence type="ECO:0000256" key="1">
    <source>
        <dbReference type="ARBA" id="ARBA00004496"/>
    </source>
</evidence>
<dbReference type="PRINTS" id="PR00773">
    <property type="entry name" value="GRPEPROTEIN"/>
</dbReference>
<feature type="region of interest" description="Disordered" evidence="13">
    <location>
        <begin position="1"/>
        <end position="99"/>
    </location>
</feature>
<evidence type="ECO:0000256" key="3">
    <source>
        <dbReference type="ARBA" id="ARBA00011738"/>
    </source>
</evidence>
<keyword evidence="15" id="KW-1185">Reference proteome</keyword>
<keyword evidence="6 10" id="KW-0143">Chaperone</keyword>
<proteinExistence type="inferred from homology"/>
<dbReference type="GO" id="GO:0005737">
    <property type="term" value="C:cytoplasm"/>
    <property type="evidence" value="ECO:0007669"/>
    <property type="project" value="UniProtKB-SubCell"/>
</dbReference>
<dbReference type="Gene3D" id="3.90.20.20">
    <property type="match status" value="1"/>
</dbReference>
<comment type="function">
    <text evidence="7 10 11">Participates actively in the response to hyperosmotic and heat shock by preventing the aggregation of stress-denatured proteins, in association with DnaK and GrpE. It is the nucleotide exchange factor for DnaK and may function as a thermosensor. Unfolded proteins bind initially to DnaJ; upon interaction with the DnaJ-bound protein, DnaK hydrolyzes its bound ATP, resulting in the formation of a stable complex. GrpE releases ADP from DnaK; ATP binding to DnaK triggers the release of the substrate protein, thus completing the reaction cycle. Several rounds of ATP-dependent interactions between DnaJ, DnaK and GrpE are required for fully efficient folding.</text>
</comment>
<dbReference type="PANTHER" id="PTHR21237">
    <property type="entry name" value="GRPE PROTEIN"/>
    <property type="match status" value="1"/>
</dbReference>
<dbReference type="GO" id="GO:0000774">
    <property type="term" value="F:adenyl-nucleotide exchange factor activity"/>
    <property type="evidence" value="ECO:0007669"/>
    <property type="project" value="InterPro"/>
</dbReference>
<dbReference type="Gene3D" id="2.30.22.10">
    <property type="entry name" value="Head domain of nucleotide exchange factor GrpE"/>
    <property type="match status" value="1"/>
</dbReference>
<reference evidence="14 15" key="1">
    <citation type="submission" date="2018-03" db="EMBL/GenBank/DDBJ databases">
        <title>Genomic Encyclopedia of Type Strains, Phase III (KMG-III): the genomes of soil and plant-associated and newly described type strains.</title>
        <authorList>
            <person name="Whitman W."/>
        </authorList>
    </citation>
    <scope>NUCLEOTIDE SEQUENCE [LARGE SCALE GENOMIC DNA]</scope>
    <source>
        <strain evidence="14 15">CGMCC 1.12484</strain>
    </source>
</reference>
<comment type="caution">
    <text evidence="14">The sequence shown here is derived from an EMBL/GenBank/DDBJ whole genome shotgun (WGS) entry which is preliminary data.</text>
</comment>
<evidence type="ECO:0000256" key="5">
    <source>
        <dbReference type="ARBA" id="ARBA00023016"/>
    </source>
</evidence>
<dbReference type="PROSITE" id="PS01071">
    <property type="entry name" value="GRPE"/>
    <property type="match status" value="1"/>
</dbReference>
<dbReference type="GO" id="GO:0051082">
    <property type="term" value="F:unfolded protein binding"/>
    <property type="evidence" value="ECO:0007669"/>
    <property type="project" value="TreeGrafter"/>
</dbReference>
<dbReference type="GO" id="GO:0051087">
    <property type="term" value="F:protein-folding chaperone binding"/>
    <property type="evidence" value="ECO:0007669"/>
    <property type="project" value="InterPro"/>
</dbReference>
<dbReference type="SUPFAM" id="SSF58014">
    <property type="entry name" value="Coiled-coil domain of nucleotide exchange factor GrpE"/>
    <property type="match status" value="1"/>
</dbReference>
<dbReference type="HAMAP" id="MF_01151">
    <property type="entry name" value="GrpE"/>
    <property type="match status" value="1"/>
</dbReference>
<dbReference type="AlphaFoldDB" id="A0A2T0VD65"/>
<dbReference type="RefSeq" id="WP_245884755.1">
    <property type="nucleotide sequence ID" value="NZ_PVTL01000005.1"/>
</dbReference>
<dbReference type="Proteomes" id="UP000237983">
    <property type="component" value="Unassembled WGS sequence"/>
</dbReference>
<comment type="subunit">
    <text evidence="3 10">Homodimer.</text>
</comment>
<evidence type="ECO:0000313" key="14">
    <source>
        <dbReference type="EMBL" id="PRY68055.1"/>
    </source>
</evidence>
<dbReference type="EMBL" id="PVTL01000005">
    <property type="protein sequence ID" value="PRY68055.1"/>
    <property type="molecule type" value="Genomic_DNA"/>
</dbReference>
<comment type="similarity">
    <text evidence="2 10 12">Belongs to the GrpE family.</text>
</comment>
<keyword evidence="5 10" id="KW-0346">Stress response</keyword>
<evidence type="ECO:0000256" key="11">
    <source>
        <dbReference type="RuleBase" id="RU000639"/>
    </source>
</evidence>
<dbReference type="PANTHER" id="PTHR21237:SF23">
    <property type="entry name" value="GRPE PROTEIN HOMOLOG, MITOCHONDRIAL"/>
    <property type="match status" value="1"/>
</dbReference>
<evidence type="ECO:0000256" key="12">
    <source>
        <dbReference type="RuleBase" id="RU004478"/>
    </source>
</evidence>
<feature type="compositionally biased region" description="Low complexity" evidence="13">
    <location>
        <begin position="79"/>
        <end position="92"/>
    </location>
</feature>
<evidence type="ECO:0000256" key="6">
    <source>
        <dbReference type="ARBA" id="ARBA00023186"/>
    </source>
</evidence>
<dbReference type="FunFam" id="2.30.22.10:FF:000001">
    <property type="entry name" value="Protein GrpE"/>
    <property type="match status" value="1"/>
</dbReference>
<name>A0A2T0VD65_9MICO</name>
<protein>
    <recommendedName>
        <fullName evidence="8 10">Protein GrpE</fullName>
    </recommendedName>
    <alternativeName>
        <fullName evidence="9 10">HSP-70 cofactor</fullName>
    </alternativeName>
</protein>
<dbReference type="SUPFAM" id="SSF51064">
    <property type="entry name" value="Head domain of nucleotide exchange factor GrpE"/>
    <property type="match status" value="1"/>
</dbReference>
<dbReference type="CDD" id="cd00446">
    <property type="entry name" value="GrpE"/>
    <property type="match status" value="1"/>
</dbReference>
<evidence type="ECO:0000256" key="7">
    <source>
        <dbReference type="ARBA" id="ARBA00053401"/>
    </source>
</evidence>
<evidence type="ECO:0000256" key="2">
    <source>
        <dbReference type="ARBA" id="ARBA00009054"/>
    </source>
</evidence>
<dbReference type="InterPro" id="IPR009012">
    <property type="entry name" value="GrpE_head"/>
</dbReference>
<feature type="compositionally biased region" description="Acidic residues" evidence="13">
    <location>
        <begin position="34"/>
        <end position="45"/>
    </location>
</feature>
<evidence type="ECO:0000256" key="9">
    <source>
        <dbReference type="ARBA" id="ARBA00076414"/>
    </source>
</evidence>
<evidence type="ECO:0000256" key="4">
    <source>
        <dbReference type="ARBA" id="ARBA00022490"/>
    </source>
</evidence>
<comment type="subcellular location">
    <subcellularLocation>
        <location evidence="1 10">Cytoplasm</location>
    </subcellularLocation>
</comment>
<evidence type="ECO:0000256" key="13">
    <source>
        <dbReference type="SAM" id="MobiDB-lite"/>
    </source>
</evidence>
<evidence type="ECO:0000256" key="8">
    <source>
        <dbReference type="ARBA" id="ARBA00072274"/>
    </source>
</evidence>
<accession>A0A2T0VD65</accession>
<dbReference type="GO" id="GO:0042803">
    <property type="term" value="F:protein homodimerization activity"/>
    <property type="evidence" value="ECO:0007669"/>
    <property type="project" value="InterPro"/>
</dbReference>
<sequence>MAKDKKKRNSSDEPVVPAEPQPHSEDGDTAAVDSAEDLIEAEGPDVETSNAEAPAGVTPENPEGTVPEGTVSEGSVPEGAGSDGASAKGATAEGDAPEVITLTDEEVKFIEEGEKDLVAEMRNDMLRAQAELVNFRTRVERDRVANREAVIVEVIRSMLPAIDDLARAEKHGDLTGGPLELVAQKIHSGFEKYGLRSVGEKGEPFDPHFHEALVQVPSADVKVNTIADVIETGYALGDRLIRAAKVAVLVPQD</sequence>
<dbReference type="InterPro" id="IPR013805">
    <property type="entry name" value="GrpE_CC"/>
</dbReference>